<dbReference type="Proteomes" id="UP000000248">
    <property type="component" value="Chromosome"/>
</dbReference>
<organism evidence="2 3">
    <name type="scientific">Dichelobacter nodosus (strain VCS1703A)</name>
    <dbReference type="NCBI Taxonomy" id="246195"/>
    <lineage>
        <taxon>Bacteria</taxon>
        <taxon>Pseudomonadati</taxon>
        <taxon>Pseudomonadota</taxon>
        <taxon>Gammaproteobacteria</taxon>
        <taxon>Cardiobacteriales</taxon>
        <taxon>Cardiobacteriaceae</taxon>
        <taxon>Dichelobacter</taxon>
    </lineage>
</organism>
<dbReference type="GO" id="GO:0043683">
    <property type="term" value="P:type IV pilus assembly"/>
    <property type="evidence" value="ECO:0007669"/>
    <property type="project" value="InterPro"/>
</dbReference>
<dbReference type="PANTHER" id="PTHR39555">
    <property type="entry name" value="FIMBRIAL ASSEMBLY PROTEIN PILO-LIKE PROTEIN-RELATED"/>
    <property type="match status" value="1"/>
</dbReference>
<dbReference type="EMBL" id="CP000513">
    <property type="protein sequence ID" value="ABQ13362.1"/>
    <property type="molecule type" value="Genomic_DNA"/>
</dbReference>
<gene>
    <name evidence="2" type="primary">pilO</name>
    <name evidence="2" type="ordered locus">DNO_0346</name>
</gene>
<evidence type="ECO:0000313" key="3">
    <source>
        <dbReference type="Proteomes" id="UP000000248"/>
    </source>
</evidence>
<accession>A5EW42</accession>
<dbReference type="eggNOG" id="COG3167">
    <property type="taxonomic scope" value="Bacteria"/>
</dbReference>
<dbReference type="KEGG" id="dno:DNO_0346"/>
<dbReference type="HOGENOM" id="CLU_102444_1_0_6"/>
<protein>
    <submittedName>
        <fullName evidence="2">Type IV fimbrial biogenesis protein PilO</fullName>
    </submittedName>
</protein>
<dbReference type="PANTHER" id="PTHR39555:SF1">
    <property type="entry name" value="TYPE IV PILUS INNER MEMBRANE COMPONENT PILO"/>
    <property type="match status" value="1"/>
</dbReference>
<reference evidence="2 3" key="1">
    <citation type="journal article" date="2007" name="Nat. Biotechnol.">
        <title>Genome sequence and identification of candidate vaccine antigens from the animal pathogen Dichelobacter nodosus.</title>
        <authorList>
            <person name="Myers G.S."/>
            <person name="Parker D."/>
            <person name="Al-Hasani K."/>
            <person name="Kennan R.M."/>
            <person name="Seemann T."/>
            <person name="Ren Q."/>
            <person name="Badger J.H."/>
            <person name="Selengut J.D."/>
            <person name="Deboy R.T."/>
            <person name="Tettelin H."/>
            <person name="Boyce J.D."/>
            <person name="McCarl V.P."/>
            <person name="Han X."/>
            <person name="Nelson W.C."/>
            <person name="Madupu R."/>
            <person name="Mohamoud Y."/>
            <person name="Holley T."/>
            <person name="Fedorova N."/>
            <person name="Khouri H."/>
            <person name="Bottomley S.P."/>
            <person name="Whittington R.J."/>
            <person name="Adler B."/>
            <person name="Songer J.G."/>
            <person name="Rood J.I."/>
            <person name="Paulsen I.T."/>
        </authorList>
    </citation>
    <scope>NUCLEOTIDE SEQUENCE [LARGE SCALE GENOMIC DNA]</scope>
    <source>
        <strain evidence="2 3">VCS1703A</strain>
    </source>
</reference>
<dbReference type="InterPro" id="IPR007445">
    <property type="entry name" value="PilO"/>
</dbReference>
<sequence>MKGFVSPAKLDTSNIGGWPIYYKIPMWVLLVVAMFALAKSALFKEREDSIAANEAKIASLEKSFADIFQKTVDLQQYQVRANELWNILEGLLKYLPESDQAPELIKEVNQSALNSSIAITKFSPAAEVKSESYTINPFILVTKTRFENFATFAEALTKLDRIMNIVNFDLNVAPQEDQNFIDEKNMIDVSAQLQTYVYDSEMIEGLRKEVMQSTKNMKKNVK</sequence>
<dbReference type="GO" id="GO:0043107">
    <property type="term" value="P:type IV pilus-dependent motility"/>
    <property type="evidence" value="ECO:0007669"/>
    <property type="project" value="InterPro"/>
</dbReference>
<keyword evidence="1" id="KW-1133">Transmembrane helix</keyword>
<proteinExistence type="predicted"/>
<dbReference type="AlphaFoldDB" id="A5EW42"/>
<dbReference type="RefSeq" id="WP_012030689.1">
    <property type="nucleotide sequence ID" value="NC_009446.1"/>
</dbReference>
<keyword evidence="3" id="KW-1185">Reference proteome</keyword>
<dbReference type="STRING" id="246195.DNO_0346"/>
<dbReference type="OrthoDB" id="9802133at2"/>
<feature type="transmembrane region" description="Helical" evidence="1">
    <location>
        <begin position="20"/>
        <end position="38"/>
    </location>
</feature>
<dbReference type="InterPro" id="IPR014717">
    <property type="entry name" value="Transl_elong_EF1B/ribsomal_bS6"/>
</dbReference>
<dbReference type="Pfam" id="PF04350">
    <property type="entry name" value="PilO"/>
    <property type="match status" value="1"/>
</dbReference>
<keyword evidence="1" id="KW-0472">Membrane</keyword>
<dbReference type="Gene3D" id="3.30.70.60">
    <property type="match status" value="1"/>
</dbReference>
<evidence type="ECO:0000256" key="1">
    <source>
        <dbReference type="SAM" id="Phobius"/>
    </source>
</evidence>
<name>A5EW42_DICNV</name>
<keyword evidence="1" id="KW-0812">Transmembrane</keyword>
<evidence type="ECO:0000313" key="2">
    <source>
        <dbReference type="EMBL" id="ABQ13362.1"/>
    </source>
</evidence>